<keyword evidence="1" id="KW-0812">Transmembrane</keyword>
<dbReference type="STRING" id="398580.Dshi_3303"/>
<dbReference type="eggNOG" id="COG2370">
    <property type="taxonomic scope" value="Bacteria"/>
</dbReference>
<dbReference type="Pfam" id="PF13795">
    <property type="entry name" value="HupE_UreJ_2"/>
    <property type="match status" value="1"/>
</dbReference>
<gene>
    <name evidence="2" type="ordered locus">Dshi_3303</name>
</gene>
<keyword evidence="1" id="KW-1133">Transmembrane helix</keyword>
<dbReference type="Proteomes" id="UP000006833">
    <property type="component" value="Chromosome"/>
</dbReference>
<feature type="transmembrane region" description="Helical" evidence="1">
    <location>
        <begin position="236"/>
        <end position="264"/>
    </location>
</feature>
<accession>A8LMW1</accession>
<evidence type="ECO:0000313" key="3">
    <source>
        <dbReference type="Proteomes" id="UP000006833"/>
    </source>
</evidence>
<dbReference type="HOGENOM" id="CLU_043645_3_1_5"/>
<organism evidence="2 3">
    <name type="scientific">Dinoroseobacter shibae (strain DSM 16493 / NCIMB 14021 / DFL 12)</name>
    <dbReference type="NCBI Taxonomy" id="398580"/>
    <lineage>
        <taxon>Bacteria</taxon>
        <taxon>Pseudomonadati</taxon>
        <taxon>Pseudomonadota</taxon>
        <taxon>Alphaproteobacteria</taxon>
        <taxon>Rhodobacterales</taxon>
        <taxon>Roseobacteraceae</taxon>
        <taxon>Dinoroseobacter</taxon>
    </lineage>
</organism>
<protein>
    <submittedName>
        <fullName evidence="2">Putative membrane protein</fullName>
    </submittedName>
</protein>
<keyword evidence="1" id="KW-0472">Membrane</keyword>
<reference evidence="3" key="1">
    <citation type="journal article" date="2010" name="ISME J.">
        <title>The complete genome sequence of the algal symbiont Dinoroseobacter shibae: a hitchhiker's guide to life in the sea.</title>
        <authorList>
            <person name="Wagner-Dobler I."/>
            <person name="Ballhausen B."/>
            <person name="Berger M."/>
            <person name="Brinkhoff T."/>
            <person name="Buchholz I."/>
            <person name="Bunk B."/>
            <person name="Cypionka H."/>
            <person name="Daniel R."/>
            <person name="Drepper T."/>
            <person name="Gerdts G."/>
            <person name="Hahnke S."/>
            <person name="Han C."/>
            <person name="Jahn D."/>
            <person name="Kalhoefer D."/>
            <person name="Kiss H."/>
            <person name="Klenk H.P."/>
            <person name="Kyrpides N."/>
            <person name="Liebl W."/>
            <person name="Liesegang H."/>
            <person name="Meincke L."/>
            <person name="Pati A."/>
            <person name="Petersen J."/>
            <person name="Piekarski T."/>
            <person name="Pommerenke C."/>
            <person name="Pradella S."/>
            <person name="Pukall R."/>
            <person name="Rabus R."/>
            <person name="Stackebrandt E."/>
            <person name="Thole S."/>
            <person name="Thompson L."/>
            <person name="Tielen P."/>
            <person name="Tomasch J."/>
            <person name="von Jan M."/>
            <person name="Wanphrut N."/>
            <person name="Wichels A."/>
            <person name="Zech H."/>
            <person name="Simon M."/>
        </authorList>
    </citation>
    <scope>NUCLEOTIDE SEQUENCE [LARGE SCALE GENOMIC DNA]</scope>
    <source>
        <strain evidence="3">DSM 16493 / NCIMB 14021 / DFL 12</strain>
    </source>
</reference>
<feature type="transmembrane region" description="Helical" evidence="1">
    <location>
        <begin position="276"/>
        <end position="296"/>
    </location>
</feature>
<dbReference type="OrthoDB" id="9808870at2"/>
<feature type="transmembrane region" description="Helical" evidence="1">
    <location>
        <begin position="308"/>
        <end position="333"/>
    </location>
</feature>
<sequence length="367" mass="38527">MLVSMALLRAAQAGAHEIRPAVADVIIGPDRAEVVVQLTAEALVAGIDVTGIEDTDEAPEAEVYDALRALPPDEMAAALRAAWPEVARGFIAEVDGARLDWVLRQVRIADEPELELPRDTQITAEIALPPGEAPVVLGWVAANGPLVVRQNTEDGGEGYSGYLTDGALSAPLPRTGTATQSIGAAFVDYIGIGFAHIVPKGLDHILFVLGLFFFSLALKPLVFQVTAFTLAHTVTLALATLGLVSVPPAIVEPLIALSIVYIAVENILGGAIGWRRTAVVFGFGLLHGLGFASVLGEIGLDPARFLTGLIGFNIGVELGQLAVLAAAFVLLGLPFGRMDWYRPAVAVPASVGIALVGAWWAVERVFL</sequence>
<evidence type="ECO:0000313" key="2">
    <source>
        <dbReference type="EMBL" id="ABV95036.1"/>
    </source>
</evidence>
<name>A8LMW1_DINSH</name>
<proteinExistence type="predicted"/>
<evidence type="ECO:0000256" key="1">
    <source>
        <dbReference type="SAM" id="Phobius"/>
    </source>
</evidence>
<dbReference type="AlphaFoldDB" id="A8LMW1"/>
<feature type="transmembrane region" description="Helical" evidence="1">
    <location>
        <begin position="345"/>
        <end position="362"/>
    </location>
</feature>
<dbReference type="EMBL" id="CP000830">
    <property type="protein sequence ID" value="ABV95036.1"/>
    <property type="molecule type" value="Genomic_DNA"/>
</dbReference>
<feature type="transmembrane region" description="Helical" evidence="1">
    <location>
        <begin position="205"/>
        <end position="230"/>
    </location>
</feature>
<dbReference type="KEGG" id="dsh:Dshi_3303"/>
<keyword evidence="3" id="KW-1185">Reference proteome</keyword>
<dbReference type="InterPro" id="IPR032809">
    <property type="entry name" value="Put_HupE_UreJ"/>
</dbReference>